<protein>
    <submittedName>
        <fullName evidence="7">NADPH-dependent flavin reductase</fullName>
    </submittedName>
</protein>
<dbReference type="SUPFAM" id="SSF55469">
    <property type="entry name" value="FMN-dependent nitroreductase-like"/>
    <property type="match status" value="1"/>
</dbReference>
<name>A0A0D6E0D1_9LACT</name>
<dbReference type="EMBL" id="LN774769">
    <property type="protein sequence ID" value="CEN29210.1"/>
    <property type="molecule type" value="Genomic_DNA"/>
</dbReference>
<gene>
    <name evidence="7" type="ORF">LACPI_2010</name>
</gene>
<dbReference type="GO" id="GO:0016491">
    <property type="term" value="F:oxidoreductase activity"/>
    <property type="evidence" value="ECO:0007669"/>
    <property type="project" value="UniProtKB-UniRule"/>
</dbReference>
<evidence type="ECO:0000259" key="6">
    <source>
        <dbReference type="Pfam" id="PF00881"/>
    </source>
</evidence>
<sequence>MTHAVPNLTEHVSVRDFKDIPLSPEIKAQLSLAARSASSSHFVQSFSIIEITDMTLRSQLADITESAPYVKQTGAFYVFVADLYRQSTLLTKQGKSLDGLSNMESLLVSIVDTTIAAQNMVVAAETMDLGICYIGGIRNDVEKVADLLNLPKYTLPLFGLTIGIPNSKNKVKPRLLAKNQVSENSYPTAQFADLSEYDDLSKAYYADRDTNQKTSSWSQQNIAFFQTIRRPEIADFLKKQGFSLT</sequence>
<dbReference type="PIRSF" id="PIRSF005426">
    <property type="entry name" value="Frp"/>
    <property type="match status" value="1"/>
</dbReference>
<keyword evidence="4 5" id="KW-0560">Oxidoreductase</keyword>
<evidence type="ECO:0000313" key="8">
    <source>
        <dbReference type="Proteomes" id="UP000033166"/>
    </source>
</evidence>
<dbReference type="PANTHER" id="PTHR43425:SF3">
    <property type="entry name" value="NADPH-DEPENDENT OXIDOREDUCTASE"/>
    <property type="match status" value="1"/>
</dbReference>
<accession>A0A0D6E0D1</accession>
<dbReference type="KEGG" id="lpk:LACPI_2010"/>
<proteinExistence type="inferred from homology"/>
<reference evidence="8" key="1">
    <citation type="submission" date="2015-01" db="EMBL/GenBank/DDBJ databases">
        <authorList>
            <person name="Andreevskaya M."/>
        </authorList>
    </citation>
    <scope>NUCLEOTIDE SEQUENCE [LARGE SCALE GENOMIC DNA]</scope>
    <source>
        <strain evidence="8">MKFS47</strain>
    </source>
</reference>
<keyword evidence="5" id="KW-0521">NADP</keyword>
<dbReference type="HOGENOM" id="CLU_070764_0_2_9"/>
<feature type="domain" description="Nitroreductase" evidence="6">
    <location>
        <begin position="10"/>
        <end position="163"/>
    </location>
</feature>
<dbReference type="InterPro" id="IPR029479">
    <property type="entry name" value="Nitroreductase"/>
</dbReference>
<keyword evidence="2 5" id="KW-0285">Flavoprotein</keyword>
<dbReference type="Pfam" id="PF00881">
    <property type="entry name" value="Nitroreductase"/>
    <property type="match status" value="1"/>
</dbReference>
<dbReference type="InterPro" id="IPR016446">
    <property type="entry name" value="Flavin_OxRdtase_Frp"/>
</dbReference>
<comment type="similarity">
    <text evidence="1 5">Belongs to the flavin oxidoreductase frp family.</text>
</comment>
<evidence type="ECO:0000256" key="3">
    <source>
        <dbReference type="ARBA" id="ARBA00022643"/>
    </source>
</evidence>
<dbReference type="AlphaFoldDB" id="A0A0D6E0D1"/>
<dbReference type="Proteomes" id="UP000033166">
    <property type="component" value="Chromosome I"/>
</dbReference>
<keyword evidence="3 5" id="KW-0288">FMN</keyword>
<dbReference type="RefSeq" id="WP_047916208.1">
    <property type="nucleotide sequence ID" value="NZ_LN774769.1"/>
</dbReference>
<evidence type="ECO:0000256" key="2">
    <source>
        <dbReference type="ARBA" id="ARBA00022630"/>
    </source>
</evidence>
<dbReference type="CDD" id="cd02146">
    <property type="entry name" value="NfsA-like"/>
    <property type="match status" value="1"/>
</dbReference>
<dbReference type="STRING" id="1364.LP2241_50350"/>
<evidence type="ECO:0000256" key="4">
    <source>
        <dbReference type="ARBA" id="ARBA00023002"/>
    </source>
</evidence>
<dbReference type="PANTHER" id="PTHR43425">
    <property type="entry name" value="OXYGEN-INSENSITIVE NADPH NITROREDUCTASE"/>
    <property type="match status" value="1"/>
</dbReference>
<evidence type="ECO:0000313" key="7">
    <source>
        <dbReference type="EMBL" id="CEN29210.1"/>
    </source>
</evidence>
<dbReference type="Gene3D" id="3.40.109.10">
    <property type="entry name" value="NADH Oxidase"/>
    <property type="match status" value="1"/>
</dbReference>
<evidence type="ECO:0000256" key="1">
    <source>
        <dbReference type="ARBA" id="ARBA00008366"/>
    </source>
</evidence>
<dbReference type="InterPro" id="IPR000415">
    <property type="entry name" value="Nitroreductase-like"/>
</dbReference>
<evidence type="ECO:0000256" key="5">
    <source>
        <dbReference type="PIRNR" id="PIRNR005426"/>
    </source>
</evidence>
<organism evidence="7 8">
    <name type="scientific">Pseudolactococcus piscium MKFS47</name>
    <dbReference type="NCBI Taxonomy" id="297352"/>
    <lineage>
        <taxon>Bacteria</taxon>
        <taxon>Bacillati</taxon>
        <taxon>Bacillota</taxon>
        <taxon>Bacilli</taxon>
        <taxon>Lactobacillales</taxon>
        <taxon>Streptococcaceae</taxon>
        <taxon>Pseudolactococcus</taxon>
    </lineage>
</organism>